<dbReference type="Proteomes" id="UP001149314">
    <property type="component" value="Unassembled WGS sequence"/>
</dbReference>
<proteinExistence type="predicted"/>
<reference evidence="3 5" key="2">
    <citation type="submission" date="2024-01" db="EMBL/GenBank/DDBJ databases">
        <title>Comparative Genomics of Leclercia adecarboxylata Strains Isolated from Several Sources.</title>
        <authorList>
            <person name="Yescas-Zazueta V."/>
            <person name="Balbuena-Alonso M.G."/>
            <person name="Valencia D."/>
            <person name="Mendez-Pfeiffer P.A."/>
            <person name="Ballesteros-Monrreal M.G."/>
            <person name="Rocha-Gracia R.D.C."/>
            <person name="Barrios-Villa E."/>
        </authorList>
    </citation>
    <scope>NUCLEOTIDE SEQUENCE [LARGE SCALE GENOMIC DNA]</scope>
    <source>
        <strain evidence="3 5">33MEM</strain>
    </source>
</reference>
<sequence>MFKPVKLLAVFAVAVGLSGCAVSLPFNNRLSYPSVSEMKSVHIQGEKPKLSIVWNPADFPQRIDIQGADGFVGGGSRTRVPTGVALSSRIEEAVSTFADVNPAGQKLTITVIEARSGFEYSAGMFNITPAIDVGTVSFNATFNLNGQTWSQQFTSHKKDPVIGGTSQTGTLESAWDDIAVQVAKNIAQHINK</sequence>
<keyword evidence="1" id="KW-0732">Signal</keyword>
<accession>A0A9X4BF82</accession>
<evidence type="ECO:0000313" key="5">
    <source>
        <dbReference type="Proteomes" id="UP001357437"/>
    </source>
</evidence>
<evidence type="ECO:0000313" key="2">
    <source>
        <dbReference type="EMBL" id="MDC6641167.1"/>
    </source>
</evidence>
<feature type="chain" id="PRO_5040993377" description="Lipoprotein" evidence="1">
    <location>
        <begin position="24"/>
        <end position="192"/>
    </location>
</feature>
<protein>
    <recommendedName>
        <fullName evidence="6">Lipoprotein</fullName>
    </recommendedName>
</protein>
<dbReference type="PROSITE" id="PS51257">
    <property type="entry name" value="PROKAR_LIPOPROTEIN"/>
    <property type="match status" value="1"/>
</dbReference>
<dbReference type="Proteomes" id="UP001357437">
    <property type="component" value="Unassembled WGS sequence"/>
</dbReference>
<dbReference type="AlphaFoldDB" id="A0A9X4BF82"/>
<feature type="signal peptide" evidence="1">
    <location>
        <begin position="1"/>
        <end position="23"/>
    </location>
</feature>
<reference evidence="2" key="1">
    <citation type="journal article" date="2023" name="Genes Genomics">
        <title>Genomic insights of Leclercia adecarboxylata strains linked to an outbreak in public hospitals in Mexico.</title>
        <authorList>
            <person name="Barrios-Villa E."/>
            <person name="Pacheco-Flores B."/>
            <person name="Lozano-Zarain P."/>
            <person name="Del Campo-Ortega R."/>
            <person name="de Jesus Ascencio-Montiel I."/>
            <person name="Gonzalez-Leon M."/>
            <person name="Camorlinga-Ponce M."/>
            <person name="Gaytan Cervantes F.J."/>
            <person name="Gonzalez Torres C."/>
            <person name="Aguilar E."/>
            <person name="Gonzalez Ibarra J."/>
            <person name="Torres Lopez F.J."/>
            <person name="Rosas-Vargas H."/>
            <person name="Gonzalez-Bonilla C.R."/>
            <person name="Del Carmen Rocha-Gracia R."/>
        </authorList>
    </citation>
    <scope>NUCLEOTIDE SEQUENCE</scope>
    <source>
        <strain evidence="2">Lac40</strain>
    </source>
</reference>
<comment type="caution">
    <text evidence="2">The sequence shown here is derived from an EMBL/GenBank/DDBJ whole genome shotgun (WGS) entry which is preliminary data.</text>
</comment>
<evidence type="ECO:0008006" key="6">
    <source>
        <dbReference type="Google" id="ProtNLM"/>
    </source>
</evidence>
<evidence type="ECO:0000313" key="3">
    <source>
        <dbReference type="EMBL" id="MEC3939421.1"/>
    </source>
</evidence>
<organism evidence="2 4">
    <name type="scientific">Leclercia adecarboxylata</name>
    <dbReference type="NCBI Taxonomy" id="83655"/>
    <lineage>
        <taxon>Bacteria</taxon>
        <taxon>Pseudomonadati</taxon>
        <taxon>Pseudomonadota</taxon>
        <taxon>Gammaproteobacteria</taxon>
        <taxon>Enterobacterales</taxon>
        <taxon>Enterobacteriaceae</taxon>
        <taxon>Leclercia</taxon>
    </lineage>
</organism>
<name>A0A9X4BF82_9ENTR</name>
<dbReference type="RefSeq" id="WP_191152915.1">
    <property type="nucleotide sequence ID" value="NZ_CP060824.1"/>
</dbReference>
<dbReference type="EMBL" id="JAOURS010000043">
    <property type="protein sequence ID" value="MDC6641167.1"/>
    <property type="molecule type" value="Genomic_DNA"/>
</dbReference>
<dbReference type="EMBL" id="JAYMCU010000168">
    <property type="protein sequence ID" value="MEC3939421.1"/>
    <property type="molecule type" value="Genomic_DNA"/>
</dbReference>
<evidence type="ECO:0000313" key="4">
    <source>
        <dbReference type="Proteomes" id="UP001149314"/>
    </source>
</evidence>
<gene>
    <name evidence="2" type="ORF">OEZ79_23380</name>
    <name evidence="3" type="ORF">VOF76_25215</name>
</gene>
<keyword evidence="5" id="KW-1185">Reference proteome</keyword>
<evidence type="ECO:0000256" key="1">
    <source>
        <dbReference type="SAM" id="SignalP"/>
    </source>
</evidence>